<sequence length="299" mass="32555">MYYVEEMTQNEIADALGIGRVTVVRLLADARARHEVRVSVVGQLAELTELERGLEQRFGIERVIVAPLSQPERDPVPAISATVGAYLSEIVRPDTVVGLGWGRTLLQSLPFMSERSLDNLRVISLLGGVAQVRRFNPTEFVWRFAQIFGGDAYLLAAPAVVDSVETKKTLIEKCGLGTVMDMASELDLAVLSVGAIQGAGTTFRVGYLSEELRKSLIEAGAVGDLLFHYFDRDGRMVDHPFNDLVMSVGIDRVCRAKERILASGGPEKIDSLRGGIALVRPTVFITDEASARALLAQAD</sequence>
<dbReference type="AlphaFoldDB" id="A0A2P7SAW2"/>
<name>A0A2P7SAW2_9HYPH</name>
<dbReference type="GO" id="GO:0006355">
    <property type="term" value="P:regulation of DNA-templated transcription"/>
    <property type="evidence" value="ECO:0007669"/>
    <property type="project" value="InterPro"/>
</dbReference>
<dbReference type="InterPro" id="IPR036388">
    <property type="entry name" value="WH-like_DNA-bd_sf"/>
</dbReference>
<dbReference type="PROSITE" id="PS51063">
    <property type="entry name" value="HTH_CRP_2"/>
    <property type="match status" value="1"/>
</dbReference>
<proteinExistence type="inferred from homology"/>
<keyword evidence="7" id="KW-1185">Reference proteome</keyword>
<dbReference type="InterPro" id="IPR037171">
    <property type="entry name" value="NagB/RpiA_transferase-like"/>
</dbReference>
<dbReference type="Gene3D" id="3.40.50.1360">
    <property type="match status" value="1"/>
</dbReference>
<protein>
    <submittedName>
        <fullName evidence="6">LacI family transcriptional regulator</fullName>
    </submittedName>
</protein>
<keyword evidence="2" id="KW-0805">Transcription regulation</keyword>
<dbReference type="Pfam" id="PF04198">
    <property type="entry name" value="Sugar-bind"/>
    <property type="match status" value="1"/>
</dbReference>
<comment type="caution">
    <text evidence="6">The sequence shown here is derived from an EMBL/GenBank/DDBJ whole genome shotgun (WGS) entry which is preliminary data.</text>
</comment>
<evidence type="ECO:0000256" key="2">
    <source>
        <dbReference type="ARBA" id="ARBA00023015"/>
    </source>
</evidence>
<dbReference type="GO" id="GO:0030246">
    <property type="term" value="F:carbohydrate binding"/>
    <property type="evidence" value="ECO:0007669"/>
    <property type="project" value="InterPro"/>
</dbReference>
<evidence type="ECO:0000313" key="6">
    <source>
        <dbReference type="EMBL" id="PSJ59643.1"/>
    </source>
</evidence>
<evidence type="ECO:0000256" key="4">
    <source>
        <dbReference type="ARBA" id="ARBA00023163"/>
    </source>
</evidence>
<dbReference type="PANTHER" id="PTHR34294:SF1">
    <property type="entry name" value="TRANSCRIPTIONAL REGULATOR LSRR"/>
    <property type="match status" value="1"/>
</dbReference>
<gene>
    <name evidence="6" type="ORF">C7I84_13340</name>
</gene>
<keyword evidence="4" id="KW-0804">Transcription</keyword>
<organism evidence="6 7">
    <name type="scientific">Kumtagia ephedrae</name>
    <dbReference type="NCBI Taxonomy" id="2116701"/>
    <lineage>
        <taxon>Bacteria</taxon>
        <taxon>Pseudomonadati</taxon>
        <taxon>Pseudomonadota</taxon>
        <taxon>Alphaproteobacteria</taxon>
        <taxon>Hyphomicrobiales</taxon>
        <taxon>Phyllobacteriaceae</taxon>
        <taxon>Kumtagia</taxon>
    </lineage>
</organism>
<evidence type="ECO:0000256" key="3">
    <source>
        <dbReference type="ARBA" id="ARBA00023125"/>
    </source>
</evidence>
<comment type="similarity">
    <text evidence="1">Belongs to the SorC transcriptional regulatory family.</text>
</comment>
<dbReference type="InterPro" id="IPR051054">
    <property type="entry name" value="SorC_transcr_regulators"/>
</dbReference>
<reference evidence="6 7" key="1">
    <citation type="submission" date="2018-03" db="EMBL/GenBank/DDBJ databases">
        <title>The draft genome of Mesorhizobium sp. 6GN-30.</title>
        <authorList>
            <person name="Liu L."/>
            <person name="Li L."/>
            <person name="Wang T."/>
            <person name="Zhang X."/>
            <person name="Liang L."/>
        </authorList>
    </citation>
    <scope>NUCLEOTIDE SEQUENCE [LARGE SCALE GENOMIC DNA]</scope>
    <source>
        <strain evidence="6 7">6GN30</strain>
    </source>
</reference>
<dbReference type="GO" id="GO:0003677">
    <property type="term" value="F:DNA binding"/>
    <property type="evidence" value="ECO:0007669"/>
    <property type="project" value="UniProtKB-KW"/>
</dbReference>
<dbReference type="OrthoDB" id="9808171at2"/>
<evidence type="ECO:0000313" key="7">
    <source>
        <dbReference type="Proteomes" id="UP000241229"/>
    </source>
</evidence>
<dbReference type="EMBL" id="PXYK01000011">
    <property type="protein sequence ID" value="PSJ59643.1"/>
    <property type="molecule type" value="Genomic_DNA"/>
</dbReference>
<accession>A0A2P7SAW2</accession>
<dbReference type="SUPFAM" id="SSF88659">
    <property type="entry name" value="Sigma3 and sigma4 domains of RNA polymerase sigma factors"/>
    <property type="match status" value="1"/>
</dbReference>
<evidence type="ECO:0000259" key="5">
    <source>
        <dbReference type="PROSITE" id="PS51063"/>
    </source>
</evidence>
<dbReference type="SUPFAM" id="SSF100950">
    <property type="entry name" value="NagB/RpiA/CoA transferase-like"/>
    <property type="match status" value="1"/>
</dbReference>
<dbReference type="Proteomes" id="UP000241229">
    <property type="component" value="Unassembled WGS sequence"/>
</dbReference>
<dbReference type="InterPro" id="IPR007324">
    <property type="entry name" value="Sugar-bd_dom_put"/>
</dbReference>
<dbReference type="Gene3D" id="1.10.10.10">
    <property type="entry name" value="Winged helix-like DNA-binding domain superfamily/Winged helix DNA-binding domain"/>
    <property type="match status" value="1"/>
</dbReference>
<dbReference type="PANTHER" id="PTHR34294">
    <property type="entry name" value="TRANSCRIPTIONAL REGULATOR-RELATED"/>
    <property type="match status" value="1"/>
</dbReference>
<dbReference type="InterPro" id="IPR012318">
    <property type="entry name" value="HTH_CRP"/>
</dbReference>
<evidence type="ECO:0000256" key="1">
    <source>
        <dbReference type="ARBA" id="ARBA00010466"/>
    </source>
</evidence>
<keyword evidence="3" id="KW-0238">DNA-binding</keyword>
<dbReference type="InterPro" id="IPR013324">
    <property type="entry name" value="RNA_pol_sigma_r3/r4-like"/>
</dbReference>
<feature type="domain" description="HTH crp-type" evidence="5">
    <location>
        <begin position="1"/>
        <end position="51"/>
    </location>
</feature>